<evidence type="ECO:0000313" key="2">
    <source>
        <dbReference type="EMBL" id="KAL1586060.1"/>
    </source>
</evidence>
<reference evidence="2 3" key="1">
    <citation type="journal article" date="2020" name="Microbiol. Resour. Announc.">
        <title>Draft Genome Sequence of a Cladosporium Species Isolated from the Mesophotic Ascidian Didemnum maculosum.</title>
        <authorList>
            <person name="Gioti A."/>
            <person name="Siaperas R."/>
            <person name="Nikolaivits E."/>
            <person name="Le Goff G."/>
            <person name="Ouazzani J."/>
            <person name="Kotoulas G."/>
            <person name="Topakas E."/>
        </authorList>
    </citation>
    <scope>NUCLEOTIDE SEQUENCE [LARGE SCALE GENOMIC DNA]</scope>
    <source>
        <strain evidence="2 3">TM138-S3</strain>
    </source>
</reference>
<dbReference type="RefSeq" id="XP_069229165.1">
    <property type="nucleotide sequence ID" value="XM_069373392.1"/>
</dbReference>
<evidence type="ECO:0000313" key="3">
    <source>
        <dbReference type="Proteomes" id="UP000803884"/>
    </source>
</evidence>
<dbReference type="EMBL" id="JAAQHG020000016">
    <property type="protein sequence ID" value="KAL1586060.1"/>
    <property type="molecule type" value="Genomic_DNA"/>
</dbReference>
<protein>
    <recommendedName>
        <fullName evidence="4">Kinetochore protein mis14</fullName>
    </recommendedName>
</protein>
<keyword evidence="3" id="KW-1185">Reference proteome</keyword>
<dbReference type="AlphaFoldDB" id="A0AB34KRW2"/>
<comment type="caution">
    <text evidence="2">The sequence shown here is derived from an EMBL/GenBank/DDBJ whole genome shotgun (WGS) entry which is preliminary data.</text>
</comment>
<dbReference type="Proteomes" id="UP000803884">
    <property type="component" value="Unassembled WGS sequence"/>
</dbReference>
<dbReference type="PANTHER" id="PTHR31749:SF3">
    <property type="entry name" value="KINETOCHORE-ASSOCIATED PROTEIN NSL1 HOMOLOG"/>
    <property type="match status" value="1"/>
</dbReference>
<dbReference type="GO" id="GO:0000070">
    <property type="term" value="P:mitotic sister chromatid segregation"/>
    <property type="evidence" value="ECO:0007669"/>
    <property type="project" value="InterPro"/>
</dbReference>
<organism evidence="2 3">
    <name type="scientific">Cladosporium halotolerans</name>
    <dbReference type="NCBI Taxonomy" id="1052096"/>
    <lineage>
        <taxon>Eukaryota</taxon>
        <taxon>Fungi</taxon>
        <taxon>Dikarya</taxon>
        <taxon>Ascomycota</taxon>
        <taxon>Pezizomycotina</taxon>
        <taxon>Dothideomycetes</taxon>
        <taxon>Dothideomycetidae</taxon>
        <taxon>Cladosporiales</taxon>
        <taxon>Cladosporiaceae</taxon>
        <taxon>Cladosporium</taxon>
    </lineage>
</organism>
<dbReference type="GeneID" id="96006230"/>
<name>A0AB34KRW2_9PEZI</name>
<dbReference type="Pfam" id="PF08641">
    <property type="entry name" value="Mis14"/>
    <property type="match status" value="1"/>
</dbReference>
<evidence type="ECO:0008006" key="4">
    <source>
        <dbReference type="Google" id="ProtNLM"/>
    </source>
</evidence>
<dbReference type="InterPro" id="IPR013950">
    <property type="entry name" value="Mis14/Nsl1"/>
</dbReference>
<sequence>MAAPTIFDHDAPAAPGTRATATSAHRKIELQSPADLTYLVSNVSRAARAKIDTHLPPDAAPESGEDALRRRVEALVEEYIRRTFEGAREGISVNGMGVGEMEEVLGRVGEGEEIEPFDARLAQRVQALSAQIEAQTLQLASLRRDAPGATARKFEEDFARRSEEDAARVREQAEMDARAAKEVKLDLGEVERLGEMQGTWQRGTEELEELKGRVGGTVARMERAKRAVEFVEDGE</sequence>
<gene>
    <name evidence="2" type="ORF">WHR41_04786</name>
</gene>
<accession>A0AB34KRW2</accession>
<feature type="region of interest" description="Disordered" evidence="1">
    <location>
        <begin position="1"/>
        <end position="26"/>
    </location>
</feature>
<feature type="region of interest" description="Disordered" evidence="1">
    <location>
        <begin position="155"/>
        <end position="174"/>
    </location>
</feature>
<evidence type="ECO:0000256" key="1">
    <source>
        <dbReference type="SAM" id="MobiDB-lite"/>
    </source>
</evidence>
<proteinExistence type="predicted"/>
<dbReference type="GO" id="GO:0000444">
    <property type="term" value="C:MIS12/MIND type complex"/>
    <property type="evidence" value="ECO:0007669"/>
    <property type="project" value="TreeGrafter"/>
</dbReference>
<dbReference type="PANTHER" id="PTHR31749">
    <property type="entry name" value="KINETOCHORE-ASSOCIATED PROTEIN NSL1 HOMOLOG"/>
    <property type="match status" value="1"/>
</dbReference>
<feature type="compositionally biased region" description="Low complexity" evidence="1">
    <location>
        <begin position="12"/>
        <end position="23"/>
    </location>
</feature>